<comment type="caution">
    <text evidence="1">The sequence shown here is derived from an EMBL/GenBank/DDBJ whole genome shotgun (WGS) entry which is preliminary data.</text>
</comment>
<gene>
    <name evidence="1" type="ORF">A9Q84_09425</name>
</gene>
<accession>A0A1Y5FC73</accession>
<proteinExistence type="predicted"/>
<name>A0A1Y5FC73_9BACT</name>
<dbReference type="InterPro" id="IPR011990">
    <property type="entry name" value="TPR-like_helical_dom_sf"/>
</dbReference>
<evidence type="ECO:0000313" key="1">
    <source>
        <dbReference type="EMBL" id="OUR96559.1"/>
    </source>
</evidence>
<evidence type="ECO:0008006" key="3">
    <source>
        <dbReference type="Google" id="ProtNLM"/>
    </source>
</evidence>
<dbReference type="Gene3D" id="1.25.40.10">
    <property type="entry name" value="Tetratricopeptide repeat domain"/>
    <property type="match status" value="1"/>
</dbReference>
<evidence type="ECO:0000313" key="2">
    <source>
        <dbReference type="Proteomes" id="UP000196531"/>
    </source>
</evidence>
<dbReference type="EMBL" id="MAAO01000006">
    <property type="protein sequence ID" value="OUR96559.1"/>
    <property type="molecule type" value="Genomic_DNA"/>
</dbReference>
<organism evidence="1 2">
    <name type="scientific">Halobacteriovorax marinus</name>
    <dbReference type="NCBI Taxonomy" id="97084"/>
    <lineage>
        <taxon>Bacteria</taxon>
        <taxon>Pseudomonadati</taxon>
        <taxon>Bdellovibrionota</taxon>
        <taxon>Bacteriovoracia</taxon>
        <taxon>Bacteriovoracales</taxon>
        <taxon>Halobacteriovoraceae</taxon>
        <taxon>Halobacteriovorax</taxon>
    </lineage>
</organism>
<dbReference type="Proteomes" id="UP000196531">
    <property type="component" value="Unassembled WGS sequence"/>
</dbReference>
<protein>
    <recommendedName>
        <fullName evidence="3">Tetratricopeptide repeat protein</fullName>
    </recommendedName>
</protein>
<dbReference type="AlphaFoldDB" id="A0A1Y5FC73"/>
<reference evidence="2" key="1">
    <citation type="journal article" date="2017" name="Proc. Natl. Acad. Sci. U.S.A.">
        <title>Simulation of Deepwater Horizon oil plume reveals substrate specialization within a complex community of hydrocarbon-degraders.</title>
        <authorList>
            <person name="Hu P."/>
            <person name="Dubinsky E.A."/>
            <person name="Probst A.J."/>
            <person name="Wang J."/>
            <person name="Sieber C.M.K."/>
            <person name="Tom L.M."/>
            <person name="Gardinali P."/>
            <person name="Banfield J.F."/>
            <person name="Atlas R.M."/>
            <person name="Andersen G.L."/>
        </authorList>
    </citation>
    <scope>NUCLEOTIDE SEQUENCE [LARGE SCALE GENOMIC DNA]</scope>
</reference>
<sequence>MKVSDIPFNMEVEIQEDLREAPKSYDGMEKGVGFLKDEMNKTTDELNLASIYSLIGNYSRILLKLADSEKFLNFSLEIYEKHELKIEAFAVKIQLATTYLWNEQFTKADKFFLSAIKLCEKSQNEKIKDYLDFVIQHYGKSKFEQKCYHEANVLFVRAMELRVVKGNLELMESSQKALTVVNKFISN</sequence>
<dbReference type="SUPFAM" id="SSF48452">
    <property type="entry name" value="TPR-like"/>
    <property type="match status" value="1"/>
</dbReference>